<evidence type="ECO:0000259" key="3">
    <source>
        <dbReference type="Pfam" id="PF02826"/>
    </source>
</evidence>
<keyword evidence="2" id="KW-0520">NAD</keyword>
<dbReference type="EMBL" id="BAABAT010000044">
    <property type="protein sequence ID" value="GAA4261176.1"/>
    <property type="molecule type" value="Genomic_DNA"/>
</dbReference>
<dbReference type="SUPFAM" id="SSF51735">
    <property type="entry name" value="NAD(P)-binding Rossmann-fold domains"/>
    <property type="match status" value="1"/>
</dbReference>
<name>A0ABP8DQ97_9ACTN</name>
<keyword evidence="5" id="KW-1185">Reference proteome</keyword>
<dbReference type="InterPro" id="IPR050223">
    <property type="entry name" value="D-isomer_2-hydroxyacid_DH"/>
</dbReference>
<proteinExistence type="predicted"/>
<sequence length="305" mass="32094">MAGVLQVAVPDQDLAAPLTDAGADFTVWRIGHAPPQRPFDLLVLPYMMKADELRRLPAGVAAVLQSQTLGYDGVAERLPAGFVYCNAPGVHEASTAELAAGLIIADRRGLPGFGAAQLEGRWAHAPMPGLAGSRVLLLGAGGVGEQLRLRLEPFEADVVRVGRTARQDEHGPVHGLDELPALLPTADVVVVAVPLNAQTRGLVGDRFLGAMRDGALLVNVARGPVADTAALVAHTANGRLHAALDVTDPEPLPPDHPLWTCPNVVITPHVGGHVGAMAPRMRRVLREQISRLSTGRPPANVVIRT</sequence>
<protein>
    <submittedName>
        <fullName evidence="4">2-hydroxyacid dehydrogenase</fullName>
    </submittedName>
</protein>
<dbReference type="Proteomes" id="UP001500620">
    <property type="component" value="Unassembled WGS sequence"/>
</dbReference>
<dbReference type="InterPro" id="IPR006140">
    <property type="entry name" value="D-isomer_DH_NAD-bd"/>
</dbReference>
<evidence type="ECO:0000313" key="5">
    <source>
        <dbReference type="Proteomes" id="UP001500620"/>
    </source>
</evidence>
<dbReference type="PANTHER" id="PTHR10996:SF178">
    <property type="entry name" value="2-HYDROXYACID DEHYDROGENASE YGL185C-RELATED"/>
    <property type="match status" value="1"/>
</dbReference>
<feature type="domain" description="D-isomer specific 2-hydroxyacid dehydrogenase NAD-binding" evidence="3">
    <location>
        <begin position="101"/>
        <end position="271"/>
    </location>
</feature>
<reference evidence="5" key="1">
    <citation type="journal article" date="2019" name="Int. J. Syst. Evol. Microbiol.">
        <title>The Global Catalogue of Microorganisms (GCM) 10K type strain sequencing project: providing services to taxonomists for standard genome sequencing and annotation.</title>
        <authorList>
            <consortium name="The Broad Institute Genomics Platform"/>
            <consortium name="The Broad Institute Genome Sequencing Center for Infectious Disease"/>
            <person name="Wu L."/>
            <person name="Ma J."/>
        </authorList>
    </citation>
    <scope>NUCLEOTIDE SEQUENCE [LARGE SCALE GENOMIC DNA]</scope>
    <source>
        <strain evidence="5">JCM 17441</strain>
    </source>
</reference>
<evidence type="ECO:0000256" key="2">
    <source>
        <dbReference type="ARBA" id="ARBA00023027"/>
    </source>
</evidence>
<keyword evidence="1" id="KW-0560">Oxidoreductase</keyword>
<dbReference type="PANTHER" id="PTHR10996">
    <property type="entry name" value="2-HYDROXYACID DEHYDROGENASE-RELATED"/>
    <property type="match status" value="1"/>
</dbReference>
<evidence type="ECO:0000256" key="1">
    <source>
        <dbReference type="ARBA" id="ARBA00023002"/>
    </source>
</evidence>
<comment type="caution">
    <text evidence="4">The sequence shown here is derived from an EMBL/GenBank/DDBJ whole genome shotgun (WGS) entry which is preliminary data.</text>
</comment>
<evidence type="ECO:0000313" key="4">
    <source>
        <dbReference type="EMBL" id="GAA4261176.1"/>
    </source>
</evidence>
<gene>
    <name evidence="4" type="ORF">GCM10022255_092800</name>
</gene>
<accession>A0ABP8DQ97</accession>
<organism evidence="4 5">
    <name type="scientific">Dactylosporangium darangshiense</name>
    <dbReference type="NCBI Taxonomy" id="579108"/>
    <lineage>
        <taxon>Bacteria</taxon>
        <taxon>Bacillati</taxon>
        <taxon>Actinomycetota</taxon>
        <taxon>Actinomycetes</taxon>
        <taxon>Micromonosporales</taxon>
        <taxon>Micromonosporaceae</taxon>
        <taxon>Dactylosporangium</taxon>
    </lineage>
</organism>
<dbReference type="Pfam" id="PF02826">
    <property type="entry name" value="2-Hacid_dh_C"/>
    <property type="match status" value="1"/>
</dbReference>
<dbReference type="InterPro" id="IPR036291">
    <property type="entry name" value="NAD(P)-bd_dom_sf"/>
</dbReference>
<dbReference type="Gene3D" id="3.40.50.720">
    <property type="entry name" value="NAD(P)-binding Rossmann-like Domain"/>
    <property type="match status" value="2"/>
</dbReference>
<dbReference type="CDD" id="cd12166">
    <property type="entry name" value="2-Hacid_dh_7"/>
    <property type="match status" value="1"/>
</dbReference>